<dbReference type="VEuPathDB" id="FungiDB:MFRU_065g00080"/>
<organism evidence="1 2">
    <name type="scientific">Monilinia fructicola</name>
    <name type="common">Brown rot fungus</name>
    <name type="synonym">Ciboria fructicola</name>
    <dbReference type="NCBI Taxonomy" id="38448"/>
    <lineage>
        <taxon>Eukaryota</taxon>
        <taxon>Fungi</taxon>
        <taxon>Dikarya</taxon>
        <taxon>Ascomycota</taxon>
        <taxon>Pezizomycotina</taxon>
        <taxon>Leotiomycetes</taxon>
        <taxon>Helotiales</taxon>
        <taxon>Sclerotiniaceae</taxon>
        <taxon>Monilinia</taxon>
    </lineage>
</organism>
<comment type="caution">
    <text evidence="1">The sequence shown here is derived from an EMBL/GenBank/DDBJ whole genome shotgun (WGS) entry which is preliminary data.</text>
</comment>
<keyword evidence="2" id="KW-1185">Reference proteome</keyword>
<evidence type="ECO:0000313" key="1">
    <source>
        <dbReference type="EMBL" id="KAA8564203.1"/>
    </source>
</evidence>
<dbReference type="EMBL" id="VICG01000015">
    <property type="protein sequence ID" value="KAA8564203.1"/>
    <property type="molecule type" value="Genomic_DNA"/>
</dbReference>
<protein>
    <submittedName>
        <fullName evidence="1">Uncharacterized protein</fullName>
    </submittedName>
</protein>
<reference evidence="1 2" key="1">
    <citation type="submission" date="2019-06" db="EMBL/GenBank/DDBJ databases">
        <title>Genome Sequence of the Brown Rot Fungal Pathogen Monilinia fructicola.</title>
        <authorList>
            <person name="De Miccolis Angelini R.M."/>
            <person name="Landi L."/>
            <person name="Abate D."/>
            <person name="Pollastro S."/>
            <person name="Romanazzi G."/>
            <person name="Faretra F."/>
        </authorList>
    </citation>
    <scope>NUCLEOTIDE SEQUENCE [LARGE SCALE GENOMIC DNA]</scope>
    <source>
        <strain evidence="1 2">Mfrc123</strain>
    </source>
</reference>
<dbReference type="Proteomes" id="UP000322873">
    <property type="component" value="Unassembled WGS sequence"/>
</dbReference>
<accession>A0A5M9J7G2</accession>
<evidence type="ECO:0000313" key="2">
    <source>
        <dbReference type="Proteomes" id="UP000322873"/>
    </source>
</evidence>
<sequence length="904" mass="100597">MWNIFYHFYITDADTALLQVQLSKLIEESVDLKVWSSSTYGSSICYINQETLDRTREIWSRYLEVANLKPDTQRDELETKFKSGIDATTKEHHFMKNDVGEDDRRLHVHGLRSAGVNWRNALETIIIAFGGFWEYGVIGGNSQDVEALARHGRRVNPLMAISSAGDTFAVAHSSDPILGFNLASAFDDDNASEQERKESAVMLAKSQFREWCMVFGRKYTKDPADIISHILCSDTTAMSLLLGLAPSGHLFGFTADAIMGLDGMRQLTIHADDCVSFHMRISWIYPNLEDPVGGEIVFQPLELANFFFKLYLKMFGSETSPPDAGRIADCQKYNRLSFAALVCLAQRCIKPDDWSIFGVFLSELPVWKVRQEIIRANQKDFKNRWSNSSHGKSAVHLLGREDVPAVVWITLSVSRERLGSFKTRSKSRTTVALQVKIWSIERKSETHFVSLQCFFGSLVQSSTDKDTYDALEDKSDSIDSTRVELAVLDTGSGVEPSGPREGRRLAICCYKLDDDDVLVLKNPPGVRLQFAVKKSADTQPIPQISKQPCYVQMKDDSSIATMEIQNSFDSLDIQMATAARQVSPCAISDRVKGIEVDRFQLPYPFALHKATVDSSKKIRTLSVIPSSGLDDAGYSLTPFPVVLHGSEAYSLNIPKVNLDQQSIISNIGPNAVLWVMSVLGNMQSARERKCIDEAGNSTRNNIPALTTARRCFCTIAKSFVDPSRSGRKQTFPVKVDGRDDVNMIIFVSKLRHNIDQSSIVLDAYVLPYKAGANPLSSAIDKLLAHEDTQPISLTLKEADAFFIRAMLPAAVEACRNGWSHGISCEYRRYSSVSLYTESSDSPICSCGNGKDSEGFPRIEGWEILRKHATRMALMPLSSVPYVEVQFFEGGTCAGKATSAFIINS</sequence>
<gene>
    <name evidence="1" type="ORF">EYC84_011149</name>
</gene>
<name>A0A5M9J7G2_MONFR</name>
<dbReference type="AlphaFoldDB" id="A0A5M9J7G2"/>
<proteinExistence type="predicted"/>
<dbReference type="VEuPathDB" id="FungiDB:MFRU_009g02780"/>